<comment type="caution">
    <text evidence="1">The sequence shown here is derived from an EMBL/GenBank/DDBJ whole genome shotgun (WGS) entry which is preliminary data.</text>
</comment>
<keyword evidence="2" id="KW-1185">Reference proteome</keyword>
<proteinExistence type="predicted"/>
<sequence length="275" mass="32274">MVIVTDINNIYTSFVLANRLIDSSNKETINHIKESFGRSYGYHKKTKNVSVVLPSNKTPLCNVGCTRQFISLECRQETFGFENGVRCQGCDIDICRGRGDNFNRWQDNERRENNGRWRNRDQGIDVGFIDNIHNDFINQGQRLNQGRTYGYHKKTKKESVALTSNKTPLCNVGCTRQFISLECRQETFGFENGVRCQGCDIDICRGRGDNFNRWQDNERRENNGRWRNQDQGIDVGFIDNIQNDFINQGQWLNQGDWSRNRFDTRINRQFRNEWN</sequence>
<dbReference type="EMBL" id="UYJE01004214">
    <property type="protein sequence ID" value="VDI26083.1"/>
    <property type="molecule type" value="Genomic_DNA"/>
</dbReference>
<protein>
    <submittedName>
        <fullName evidence="1">Uncharacterized protein</fullName>
    </submittedName>
</protein>
<dbReference type="Proteomes" id="UP000596742">
    <property type="component" value="Unassembled WGS sequence"/>
</dbReference>
<reference evidence="1" key="1">
    <citation type="submission" date="2018-11" db="EMBL/GenBank/DDBJ databases">
        <authorList>
            <person name="Alioto T."/>
            <person name="Alioto T."/>
        </authorList>
    </citation>
    <scope>NUCLEOTIDE SEQUENCE</scope>
</reference>
<gene>
    <name evidence="1" type="ORF">MGAL_10B014975</name>
</gene>
<accession>A0A8B6DZV3</accession>
<evidence type="ECO:0000313" key="2">
    <source>
        <dbReference type="Proteomes" id="UP000596742"/>
    </source>
</evidence>
<name>A0A8B6DZV3_MYTGA</name>
<evidence type="ECO:0000313" key="1">
    <source>
        <dbReference type="EMBL" id="VDI26083.1"/>
    </source>
</evidence>
<organism evidence="1 2">
    <name type="scientific">Mytilus galloprovincialis</name>
    <name type="common">Mediterranean mussel</name>
    <dbReference type="NCBI Taxonomy" id="29158"/>
    <lineage>
        <taxon>Eukaryota</taxon>
        <taxon>Metazoa</taxon>
        <taxon>Spiralia</taxon>
        <taxon>Lophotrochozoa</taxon>
        <taxon>Mollusca</taxon>
        <taxon>Bivalvia</taxon>
        <taxon>Autobranchia</taxon>
        <taxon>Pteriomorphia</taxon>
        <taxon>Mytilida</taxon>
        <taxon>Mytiloidea</taxon>
        <taxon>Mytilidae</taxon>
        <taxon>Mytilinae</taxon>
        <taxon>Mytilus</taxon>
    </lineage>
</organism>
<dbReference type="AlphaFoldDB" id="A0A8B6DZV3"/>
<dbReference type="OrthoDB" id="10290534at2759"/>